<evidence type="ECO:0000256" key="2">
    <source>
        <dbReference type="SAM" id="SignalP"/>
    </source>
</evidence>
<gene>
    <name evidence="4" type="ORF">HannXRQ_Chr12g0355301</name>
    <name evidence="3" type="ORF">HanXRQr2_Chr12g0522081</name>
</gene>
<dbReference type="InParanoid" id="A0A251SY82"/>
<feature type="signal peptide" evidence="2">
    <location>
        <begin position="1"/>
        <end position="24"/>
    </location>
</feature>
<dbReference type="EMBL" id="CM007901">
    <property type="protein sequence ID" value="OTG03800.1"/>
    <property type="molecule type" value="Genomic_DNA"/>
</dbReference>
<keyword evidence="2" id="KW-0732">Signal</keyword>
<evidence type="ECO:0000313" key="4">
    <source>
        <dbReference type="EMBL" id="OTG03800.1"/>
    </source>
</evidence>
<dbReference type="AlphaFoldDB" id="A0A251SY82"/>
<evidence type="ECO:0000313" key="5">
    <source>
        <dbReference type="Proteomes" id="UP000215914"/>
    </source>
</evidence>
<evidence type="ECO:0000313" key="3">
    <source>
        <dbReference type="EMBL" id="KAF5776242.1"/>
    </source>
</evidence>
<dbReference type="EMBL" id="MNCJ02000327">
    <property type="protein sequence ID" value="KAF5776242.1"/>
    <property type="molecule type" value="Genomic_DNA"/>
</dbReference>
<evidence type="ECO:0000256" key="1">
    <source>
        <dbReference type="SAM" id="MobiDB-lite"/>
    </source>
</evidence>
<reference evidence="4" key="2">
    <citation type="submission" date="2017-02" db="EMBL/GenBank/DDBJ databases">
        <title>Sunflower complete genome.</title>
        <authorList>
            <person name="Langlade N."/>
            <person name="Munos S."/>
        </authorList>
    </citation>
    <scope>NUCLEOTIDE SEQUENCE [LARGE SCALE GENOMIC DNA]</scope>
    <source>
        <tissue evidence="4">Leaves</tissue>
    </source>
</reference>
<organism evidence="4 5">
    <name type="scientific">Helianthus annuus</name>
    <name type="common">Common sunflower</name>
    <dbReference type="NCBI Taxonomy" id="4232"/>
    <lineage>
        <taxon>Eukaryota</taxon>
        <taxon>Viridiplantae</taxon>
        <taxon>Streptophyta</taxon>
        <taxon>Embryophyta</taxon>
        <taxon>Tracheophyta</taxon>
        <taxon>Spermatophyta</taxon>
        <taxon>Magnoliopsida</taxon>
        <taxon>eudicotyledons</taxon>
        <taxon>Gunneridae</taxon>
        <taxon>Pentapetalae</taxon>
        <taxon>asterids</taxon>
        <taxon>campanulids</taxon>
        <taxon>Asterales</taxon>
        <taxon>Asteraceae</taxon>
        <taxon>Asteroideae</taxon>
        <taxon>Heliantheae alliance</taxon>
        <taxon>Heliantheae</taxon>
        <taxon>Helianthus</taxon>
    </lineage>
</organism>
<reference evidence="3" key="3">
    <citation type="submission" date="2020-06" db="EMBL/GenBank/DDBJ databases">
        <title>Helianthus annuus Genome sequencing and assembly Release 2.</title>
        <authorList>
            <person name="Gouzy J."/>
            <person name="Langlade N."/>
            <person name="Munos S."/>
        </authorList>
    </citation>
    <scope>NUCLEOTIDE SEQUENCE</scope>
    <source>
        <tissue evidence="3">Leaves</tissue>
    </source>
</reference>
<protein>
    <submittedName>
        <fullName evidence="4">Uncharacterized protein</fullName>
    </submittedName>
</protein>
<feature type="region of interest" description="Disordered" evidence="1">
    <location>
        <begin position="88"/>
        <end position="109"/>
    </location>
</feature>
<accession>A0A251SY82</accession>
<feature type="chain" id="PRO_5041122777" evidence="2">
    <location>
        <begin position="25"/>
        <end position="132"/>
    </location>
</feature>
<name>A0A251SY82_HELAN</name>
<reference evidence="3 5" key="1">
    <citation type="journal article" date="2017" name="Nature">
        <title>The sunflower genome provides insights into oil metabolism, flowering and Asterid evolution.</title>
        <authorList>
            <person name="Badouin H."/>
            <person name="Gouzy J."/>
            <person name="Grassa C.J."/>
            <person name="Murat F."/>
            <person name="Staton S.E."/>
            <person name="Cottret L."/>
            <person name="Lelandais-Briere C."/>
            <person name="Owens G.L."/>
            <person name="Carrere S."/>
            <person name="Mayjonade B."/>
            <person name="Legrand L."/>
            <person name="Gill N."/>
            <person name="Kane N.C."/>
            <person name="Bowers J.E."/>
            <person name="Hubner S."/>
            <person name="Bellec A."/>
            <person name="Berard A."/>
            <person name="Berges H."/>
            <person name="Blanchet N."/>
            <person name="Boniface M.C."/>
            <person name="Brunel D."/>
            <person name="Catrice O."/>
            <person name="Chaidir N."/>
            <person name="Claudel C."/>
            <person name="Donnadieu C."/>
            <person name="Faraut T."/>
            <person name="Fievet G."/>
            <person name="Helmstetter N."/>
            <person name="King M."/>
            <person name="Knapp S.J."/>
            <person name="Lai Z."/>
            <person name="Le Paslier M.C."/>
            <person name="Lippi Y."/>
            <person name="Lorenzon L."/>
            <person name="Mandel J.R."/>
            <person name="Marage G."/>
            <person name="Marchand G."/>
            <person name="Marquand E."/>
            <person name="Bret-Mestries E."/>
            <person name="Morien E."/>
            <person name="Nambeesan S."/>
            <person name="Nguyen T."/>
            <person name="Pegot-Espagnet P."/>
            <person name="Pouilly N."/>
            <person name="Raftis F."/>
            <person name="Sallet E."/>
            <person name="Schiex T."/>
            <person name="Thomas J."/>
            <person name="Vandecasteele C."/>
            <person name="Vares D."/>
            <person name="Vear F."/>
            <person name="Vautrin S."/>
            <person name="Crespi M."/>
            <person name="Mangin B."/>
            <person name="Burke J.M."/>
            <person name="Salse J."/>
            <person name="Munos S."/>
            <person name="Vincourt P."/>
            <person name="Rieseberg L.H."/>
            <person name="Langlade N.B."/>
        </authorList>
    </citation>
    <scope>NUCLEOTIDE SEQUENCE [LARGE SCALE GENOMIC DNA]</scope>
    <source>
        <strain evidence="5">cv. SF193</strain>
        <tissue evidence="3">Leaves</tissue>
    </source>
</reference>
<keyword evidence="5" id="KW-1185">Reference proteome</keyword>
<sequence>MSFVHIYILLDLFIYVFYSPKSKSIFNPKLSLGPHQPTSEIHYVTTYHFHKTLAPKFHRIATQRTDSKTLSTKIRHGKGSRIISSCWKSERSNPKGGKAGQEEAASRTRSQAYSVQSPFCYCRCWFWKEEGT</sequence>
<dbReference type="Gramene" id="mRNA:HanXRQr2_Chr12g0522081">
    <property type="protein sequence ID" value="mRNA:HanXRQr2_Chr12g0522081"/>
    <property type="gene ID" value="HanXRQr2_Chr12g0522081"/>
</dbReference>
<proteinExistence type="predicted"/>
<dbReference type="Proteomes" id="UP000215914">
    <property type="component" value="Chromosome 12"/>
</dbReference>